<gene>
    <name evidence="3" type="ORF">DH2020_032272</name>
</gene>
<dbReference type="PANTHER" id="PTHR31973:SF187">
    <property type="entry name" value="MUTATOR TRANSPOSASE MUDRA PROTEIN"/>
    <property type="match status" value="1"/>
</dbReference>
<feature type="compositionally biased region" description="Acidic residues" evidence="1">
    <location>
        <begin position="109"/>
        <end position="122"/>
    </location>
</feature>
<organism evidence="3 4">
    <name type="scientific">Rehmannia glutinosa</name>
    <name type="common">Chinese foxglove</name>
    <dbReference type="NCBI Taxonomy" id="99300"/>
    <lineage>
        <taxon>Eukaryota</taxon>
        <taxon>Viridiplantae</taxon>
        <taxon>Streptophyta</taxon>
        <taxon>Embryophyta</taxon>
        <taxon>Tracheophyta</taxon>
        <taxon>Spermatophyta</taxon>
        <taxon>Magnoliopsida</taxon>
        <taxon>eudicotyledons</taxon>
        <taxon>Gunneridae</taxon>
        <taxon>Pentapetalae</taxon>
        <taxon>asterids</taxon>
        <taxon>lamiids</taxon>
        <taxon>Lamiales</taxon>
        <taxon>Orobanchaceae</taxon>
        <taxon>Rehmannieae</taxon>
        <taxon>Rehmannia</taxon>
    </lineage>
</organism>
<evidence type="ECO:0000256" key="1">
    <source>
        <dbReference type="SAM" id="MobiDB-lite"/>
    </source>
</evidence>
<dbReference type="Pfam" id="PF03108">
    <property type="entry name" value="DBD_Tnp_Mut"/>
    <property type="match status" value="1"/>
</dbReference>
<dbReference type="EMBL" id="JABTTQ020001188">
    <property type="protein sequence ID" value="KAK6133996.1"/>
    <property type="molecule type" value="Genomic_DNA"/>
</dbReference>
<proteinExistence type="predicted"/>
<sequence length="332" mass="38484">MEVREEDRLDEPPPNYDPSSRMLTLAFYYGGKFELGPRGLSTYVGGYCYKFDYVEVELFMVEAFIKLGEREGIKEPMTIYSEIDDGQSGSSKQSESRKGYEKDVTERLDDIEEANESDSDEVNGEKGGNVENESDEGSDFNDSDYNLESESGDDSKLFKENTDYDVEWMGEPQGDDLNDGDMGSDHGEEDVCRMNMYDPSFQISMLFSNTKELREAIHLHAVKTKRSINITKNGKERLYAKYADKRCNWKLHALKLPKDESYQIRKYDSKHACGPNFHVKNVKSNWLSAKYKQKFRIDPKRNVKGFRIDVMEDIKCQWSRFQAWRAKKMAIE</sequence>
<feature type="compositionally biased region" description="Acidic residues" evidence="1">
    <location>
        <begin position="132"/>
        <end position="152"/>
    </location>
</feature>
<dbReference type="PANTHER" id="PTHR31973">
    <property type="entry name" value="POLYPROTEIN, PUTATIVE-RELATED"/>
    <property type="match status" value="1"/>
</dbReference>
<name>A0ABR0VI55_REHGL</name>
<protein>
    <recommendedName>
        <fullName evidence="2">Transposase MuDR plant domain-containing protein</fullName>
    </recommendedName>
</protein>
<feature type="domain" description="Transposase MuDR plant" evidence="2">
    <location>
        <begin position="206"/>
        <end position="264"/>
    </location>
</feature>
<evidence type="ECO:0000313" key="4">
    <source>
        <dbReference type="Proteomes" id="UP001318860"/>
    </source>
</evidence>
<feature type="compositionally biased region" description="Basic and acidic residues" evidence="1">
    <location>
        <begin position="94"/>
        <end position="108"/>
    </location>
</feature>
<comment type="caution">
    <text evidence="3">The sequence shown here is derived from an EMBL/GenBank/DDBJ whole genome shotgun (WGS) entry which is preliminary data.</text>
</comment>
<dbReference type="InterPro" id="IPR004332">
    <property type="entry name" value="Transposase_MuDR"/>
</dbReference>
<feature type="region of interest" description="Disordered" evidence="1">
    <location>
        <begin position="79"/>
        <end position="159"/>
    </location>
</feature>
<keyword evidence="4" id="KW-1185">Reference proteome</keyword>
<evidence type="ECO:0000259" key="2">
    <source>
        <dbReference type="Pfam" id="PF03108"/>
    </source>
</evidence>
<accession>A0ABR0VI55</accession>
<evidence type="ECO:0000313" key="3">
    <source>
        <dbReference type="EMBL" id="KAK6133996.1"/>
    </source>
</evidence>
<dbReference type="Proteomes" id="UP001318860">
    <property type="component" value="Unassembled WGS sequence"/>
</dbReference>
<reference evidence="3 4" key="1">
    <citation type="journal article" date="2021" name="Comput. Struct. Biotechnol. J.">
        <title>De novo genome assembly of the potent medicinal plant Rehmannia glutinosa using nanopore technology.</title>
        <authorList>
            <person name="Ma L."/>
            <person name="Dong C."/>
            <person name="Song C."/>
            <person name="Wang X."/>
            <person name="Zheng X."/>
            <person name="Niu Y."/>
            <person name="Chen S."/>
            <person name="Feng W."/>
        </authorList>
    </citation>
    <scope>NUCLEOTIDE SEQUENCE [LARGE SCALE GENOMIC DNA]</scope>
    <source>
        <strain evidence="3">DH-2019</strain>
    </source>
</reference>